<feature type="domain" description="Response regulatory" evidence="8">
    <location>
        <begin position="4"/>
        <end position="120"/>
    </location>
</feature>
<organism evidence="9 10">
    <name type="scientific">Roseococcus suduntuyensis</name>
    <dbReference type="NCBI Taxonomy" id="455361"/>
    <lineage>
        <taxon>Bacteria</taxon>
        <taxon>Pseudomonadati</taxon>
        <taxon>Pseudomonadota</taxon>
        <taxon>Alphaproteobacteria</taxon>
        <taxon>Acetobacterales</taxon>
        <taxon>Roseomonadaceae</taxon>
        <taxon>Roseococcus</taxon>
    </lineage>
</organism>
<dbReference type="GO" id="GO:0006355">
    <property type="term" value="P:regulation of DNA-templated transcription"/>
    <property type="evidence" value="ECO:0007669"/>
    <property type="project" value="InterPro"/>
</dbReference>
<keyword evidence="1 6" id="KW-0597">Phosphoprotein</keyword>
<dbReference type="GO" id="GO:0000160">
    <property type="term" value="P:phosphorelay signal transduction system"/>
    <property type="evidence" value="ECO:0007669"/>
    <property type="project" value="UniProtKB-KW"/>
</dbReference>
<dbReference type="AlphaFoldDB" id="A0A840ADQ5"/>
<dbReference type="InterPro" id="IPR036388">
    <property type="entry name" value="WH-like_DNA-bd_sf"/>
</dbReference>
<dbReference type="PANTHER" id="PTHR44688">
    <property type="entry name" value="DNA-BINDING TRANSCRIPTIONAL ACTIVATOR DEVR_DOSR"/>
    <property type="match status" value="1"/>
</dbReference>
<accession>A0A840ADQ5</accession>
<dbReference type="Pfam" id="PF00196">
    <property type="entry name" value="GerE"/>
    <property type="match status" value="1"/>
</dbReference>
<dbReference type="EMBL" id="JACIDJ010000004">
    <property type="protein sequence ID" value="MBB3899261.1"/>
    <property type="molecule type" value="Genomic_DNA"/>
</dbReference>
<dbReference type="InterPro" id="IPR000792">
    <property type="entry name" value="Tscrpt_reg_LuxR_C"/>
</dbReference>
<protein>
    <submittedName>
        <fullName evidence="9">FixJ family two-component response regulator</fullName>
    </submittedName>
</protein>
<dbReference type="Pfam" id="PF00072">
    <property type="entry name" value="Response_reg"/>
    <property type="match status" value="1"/>
</dbReference>
<gene>
    <name evidence="9" type="ORF">GGQ83_002709</name>
</gene>
<evidence type="ECO:0000256" key="5">
    <source>
        <dbReference type="ARBA" id="ARBA00023163"/>
    </source>
</evidence>
<evidence type="ECO:0000256" key="1">
    <source>
        <dbReference type="ARBA" id="ARBA00022553"/>
    </source>
</evidence>
<dbReference type="CDD" id="cd06170">
    <property type="entry name" value="LuxR_C_like"/>
    <property type="match status" value="1"/>
</dbReference>
<sequence>MTSVVFIVDDDLALREALQSLLRSVGHVVEAFECTRDLLEHRQRLADAVGCLVLDVRLPGQSGLDLQRQLVADGILLPIVFITGHGDVPMSVAAMKAGAIEFLTKPFRDQDLLDAVHRALELDSDRRAAATALAALRGRFDSLTAREREVMALVAAGQMNKQIAAELELAEVTVKVHRAQVMAKMQARSLPELVRMADRLSADGRNV</sequence>
<dbReference type="SMART" id="SM00421">
    <property type="entry name" value="HTH_LUXR"/>
    <property type="match status" value="1"/>
</dbReference>
<dbReference type="InterPro" id="IPR011006">
    <property type="entry name" value="CheY-like_superfamily"/>
</dbReference>
<evidence type="ECO:0000256" key="2">
    <source>
        <dbReference type="ARBA" id="ARBA00023012"/>
    </source>
</evidence>
<dbReference type="SUPFAM" id="SSF52172">
    <property type="entry name" value="CheY-like"/>
    <property type="match status" value="1"/>
</dbReference>
<dbReference type="FunFam" id="3.40.50.2300:FF:000018">
    <property type="entry name" value="DNA-binding transcriptional regulator NtrC"/>
    <property type="match status" value="1"/>
</dbReference>
<keyword evidence="2" id="KW-0902">Two-component regulatory system</keyword>
<keyword evidence="3" id="KW-0805">Transcription regulation</keyword>
<evidence type="ECO:0000259" key="8">
    <source>
        <dbReference type="PROSITE" id="PS50110"/>
    </source>
</evidence>
<keyword evidence="5" id="KW-0804">Transcription</keyword>
<keyword evidence="4" id="KW-0238">DNA-binding</keyword>
<evidence type="ECO:0000313" key="10">
    <source>
        <dbReference type="Proteomes" id="UP000553193"/>
    </source>
</evidence>
<dbReference type="PRINTS" id="PR00038">
    <property type="entry name" value="HTHLUXR"/>
</dbReference>
<feature type="modified residue" description="4-aspartylphosphate" evidence="6">
    <location>
        <position position="55"/>
    </location>
</feature>
<dbReference type="Gene3D" id="3.40.50.2300">
    <property type="match status" value="1"/>
</dbReference>
<evidence type="ECO:0000313" key="9">
    <source>
        <dbReference type="EMBL" id="MBB3899261.1"/>
    </source>
</evidence>
<dbReference type="PANTHER" id="PTHR44688:SF16">
    <property type="entry name" value="DNA-BINDING TRANSCRIPTIONAL ACTIVATOR DEVR_DOSR"/>
    <property type="match status" value="1"/>
</dbReference>
<proteinExistence type="predicted"/>
<dbReference type="Proteomes" id="UP000553193">
    <property type="component" value="Unassembled WGS sequence"/>
</dbReference>
<dbReference type="SUPFAM" id="SSF46894">
    <property type="entry name" value="C-terminal effector domain of the bipartite response regulators"/>
    <property type="match status" value="1"/>
</dbReference>
<dbReference type="RefSeq" id="WP_184384851.1">
    <property type="nucleotide sequence ID" value="NZ_JACIDJ010000004.1"/>
</dbReference>
<feature type="domain" description="HTH luxR-type" evidence="7">
    <location>
        <begin position="136"/>
        <end position="201"/>
    </location>
</feature>
<keyword evidence="10" id="KW-1185">Reference proteome</keyword>
<comment type="caution">
    <text evidence="9">The sequence shown here is derived from an EMBL/GenBank/DDBJ whole genome shotgun (WGS) entry which is preliminary data.</text>
</comment>
<dbReference type="InterPro" id="IPR016032">
    <property type="entry name" value="Sig_transdc_resp-reg_C-effctor"/>
</dbReference>
<dbReference type="SMART" id="SM00448">
    <property type="entry name" value="REC"/>
    <property type="match status" value="1"/>
</dbReference>
<reference evidence="9 10" key="1">
    <citation type="submission" date="2020-08" db="EMBL/GenBank/DDBJ databases">
        <title>Genomic Encyclopedia of Type Strains, Phase IV (KMG-IV): sequencing the most valuable type-strain genomes for metagenomic binning, comparative biology and taxonomic classification.</title>
        <authorList>
            <person name="Goeker M."/>
        </authorList>
    </citation>
    <scope>NUCLEOTIDE SEQUENCE [LARGE SCALE GENOMIC DNA]</scope>
    <source>
        <strain evidence="9 10">DSM 19979</strain>
    </source>
</reference>
<dbReference type="PROSITE" id="PS50043">
    <property type="entry name" value="HTH_LUXR_2"/>
    <property type="match status" value="1"/>
</dbReference>
<dbReference type="Gene3D" id="1.10.10.10">
    <property type="entry name" value="Winged helix-like DNA-binding domain superfamily/Winged helix DNA-binding domain"/>
    <property type="match status" value="1"/>
</dbReference>
<name>A0A840ADQ5_9PROT</name>
<evidence type="ECO:0000256" key="3">
    <source>
        <dbReference type="ARBA" id="ARBA00023015"/>
    </source>
</evidence>
<dbReference type="InterPro" id="IPR001789">
    <property type="entry name" value="Sig_transdc_resp-reg_receiver"/>
</dbReference>
<dbReference type="PROSITE" id="PS50110">
    <property type="entry name" value="RESPONSE_REGULATORY"/>
    <property type="match status" value="1"/>
</dbReference>
<dbReference type="GO" id="GO:0003677">
    <property type="term" value="F:DNA binding"/>
    <property type="evidence" value="ECO:0007669"/>
    <property type="project" value="UniProtKB-KW"/>
</dbReference>
<dbReference type="CDD" id="cd17537">
    <property type="entry name" value="REC_FixJ"/>
    <property type="match status" value="1"/>
</dbReference>
<evidence type="ECO:0000256" key="6">
    <source>
        <dbReference type="PROSITE-ProRule" id="PRU00169"/>
    </source>
</evidence>
<evidence type="ECO:0000256" key="4">
    <source>
        <dbReference type="ARBA" id="ARBA00023125"/>
    </source>
</evidence>
<evidence type="ECO:0000259" key="7">
    <source>
        <dbReference type="PROSITE" id="PS50043"/>
    </source>
</evidence>